<dbReference type="AlphaFoldDB" id="A0AAV2BN13"/>
<organism evidence="2 3">
    <name type="scientific">Larinioides sclopetarius</name>
    <dbReference type="NCBI Taxonomy" id="280406"/>
    <lineage>
        <taxon>Eukaryota</taxon>
        <taxon>Metazoa</taxon>
        <taxon>Ecdysozoa</taxon>
        <taxon>Arthropoda</taxon>
        <taxon>Chelicerata</taxon>
        <taxon>Arachnida</taxon>
        <taxon>Araneae</taxon>
        <taxon>Araneomorphae</taxon>
        <taxon>Entelegynae</taxon>
        <taxon>Araneoidea</taxon>
        <taxon>Araneidae</taxon>
        <taxon>Larinioides</taxon>
    </lineage>
</organism>
<dbReference type="Proteomes" id="UP001497382">
    <property type="component" value="Unassembled WGS sequence"/>
</dbReference>
<evidence type="ECO:0000256" key="1">
    <source>
        <dbReference type="SAM" id="MobiDB-lite"/>
    </source>
</evidence>
<reference evidence="2 3" key="1">
    <citation type="submission" date="2024-04" db="EMBL/GenBank/DDBJ databases">
        <authorList>
            <person name="Rising A."/>
            <person name="Reimegard J."/>
            <person name="Sonavane S."/>
            <person name="Akerstrom W."/>
            <person name="Nylinder S."/>
            <person name="Hedman E."/>
            <person name="Kallberg Y."/>
        </authorList>
    </citation>
    <scope>NUCLEOTIDE SEQUENCE [LARGE SCALE GENOMIC DNA]</scope>
</reference>
<protein>
    <submittedName>
        <fullName evidence="2">Uncharacterized protein</fullName>
    </submittedName>
</protein>
<name>A0AAV2BN13_9ARAC</name>
<feature type="non-terminal residue" evidence="2">
    <location>
        <position position="56"/>
    </location>
</feature>
<evidence type="ECO:0000313" key="2">
    <source>
        <dbReference type="EMBL" id="CAL1297638.1"/>
    </source>
</evidence>
<proteinExistence type="predicted"/>
<dbReference type="EMBL" id="CAXIEN010000433">
    <property type="protein sequence ID" value="CAL1297638.1"/>
    <property type="molecule type" value="Genomic_DNA"/>
</dbReference>
<evidence type="ECO:0000313" key="3">
    <source>
        <dbReference type="Proteomes" id="UP001497382"/>
    </source>
</evidence>
<feature type="region of interest" description="Disordered" evidence="1">
    <location>
        <begin position="1"/>
        <end position="31"/>
    </location>
</feature>
<sequence length="56" mass="6160">MFSPRMKSGLLGWGKNKRNPSPHLPLGFPTSPQTYLQEGTVGRIPGDFFLSLGQKS</sequence>
<keyword evidence="3" id="KW-1185">Reference proteome</keyword>
<comment type="caution">
    <text evidence="2">The sequence shown here is derived from an EMBL/GenBank/DDBJ whole genome shotgun (WGS) entry which is preliminary data.</text>
</comment>
<accession>A0AAV2BN13</accession>
<gene>
    <name evidence="2" type="ORF">LARSCL_LOCUS20415</name>
</gene>